<gene>
    <name evidence="9" type="primary">fliN</name>
    <name evidence="9" type="ORF">D3273_08565</name>
</gene>
<protein>
    <recommendedName>
        <fullName evidence="2 7">Flagellar motor switch protein FliN</fullName>
    </recommendedName>
</protein>
<reference evidence="9 10" key="1">
    <citation type="submission" date="2018-12" db="EMBL/GenBank/DDBJ databases">
        <authorList>
            <person name="Grouzdev D.S."/>
            <person name="Krutkina M.S."/>
        </authorList>
    </citation>
    <scope>NUCLEOTIDE SEQUENCE [LARGE SCALE GENOMIC DNA]</scope>
    <source>
        <strain evidence="9 10">RmlP026</strain>
    </source>
</reference>
<comment type="similarity">
    <text evidence="1 7">Belongs to the FliN/MopA/SpaO family.</text>
</comment>
<keyword evidence="5 7" id="KW-0283">Flagellar rotation</keyword>
<dbReference type="GO" id="GO:0003774">
    <property type="term" value="F:cytoskeletal motor activity"/>
    <property type="evidence" value="ECO:0007669"/>
    <property type="project" value="UniProtKB-UniRule"/>
</dbReference>
<dbReference type="GO" id="GO:0005886">
    <property type="term" value="C:plasma membrane"/>
    <property type="evidence" value="ECO:0007669"/>
    <property type="project" value="UniProtKB-SubCell"/>
</dbReference>
<evidence type="ECO:0000256" key="7">
    <source>
        <dbReference type="RuleBase" id="RU362074"/>
    </source>
</evidence>
<comment type="function">
    <text evidence="7">FliN is one of three proteins (FliG, FliN, FliM) that form the rotor-mounted switch complex (C ring), located at the base of the basal body. This complex interacts with the CheY and CheZ chemotaxis proteins, in addition to contacting components of the motor that determine the direction of flagellar rotation.</text>
</comment>
<dbReference type="NCBIfam" id="TIGR02480">
    <property type="entry name" value="fliN"/>
    <property type="match status" value="1"/>
</dbReference>
<evidence type="ECO:0000256" key="5">
    <source>
        <dbReference type="ARBA" id="ARBA00022779"/>
    </source>
</evidence>
<dbReference type="SUPFAM" id="SSF101801">
    <property type="entry name" value="Surface presentation of antigens (SPOA)"/>
    <property type="match status" value="1"/>
</dbReference>
<evidence type="ECO:0000313" key="10">
    <source>
        <dbReference type="Proteomes" id="UP000290759"/>
    </source>
</evidence>
<keyword evidence="9" id="KW-0282">Flagellum</keyword>
<dbReference type="GO" id="GO:0071973">
    <property type="term" value="P:bacterial-type flagellum-dependent cell motility"/>
    <property type="evidence" value="ECO:0007669"/>
    <property type="project" value="UniProtKB-UniRule"/>
</dbReference>
<dbReference type="EMBL" id="QYBB01000007">
    <property type="protein sequence ID" value="RYC32433.1"/>
    <property type="molecule type" value="Genomic_DNA"/>
</dbReference>
<dbReference type="Pfam" id="PF01052">
    <property type="entry name" value="FliMN_C"/>
    <property type="match status" value="1"/>
</dbReference>
<keyword evidence="9" id="KW-0969">Cilium</keyword>
<comment type="caution">
    <text evidence="9">The sequence shown here is derived from an EMBL/GenBank/DDBJ whole genome shotgun (WGS) entry which is preliminary data.</text>
</comment>
<evidence type="ECO:0000256" key="2">
    <source>
        <dbReference type="ARBA" id="ARBA00021897"/>
    </source>
</evidence>
<accession>A0A4Q2U6Z9</accession>
<organism evidence="9 10">
    <name type="scientific">Lichenibacterium minor</name>
    <dbReference type="NCBI Taxonomy" id="2316528"/>
    <lineage>
        <taxon>Bacteria</taxon>
        <taxon>Pseudomonadati</taxon>
        <taxon>Pseudomonadota</taxon>
        <taxon>Alphaproteobacteria</taxon>
        <taxon>Hyphomicrobiales</taxon>
        <taxon>Lichenihabitantaceae</taxon>
        <taxon>Lichenibacterium</taxon>
    </lineage>
</organism>
<dbReference type="PANTHER" id="PTHR43484:SF1">
    <property type="entry name" value="FLAGELLAR MOTOR SWITCH PROTEIN FLIN"/>
    <property type="match status" value="1"/>
</dbReference>
<evidence type="ECO:0000256" key="6">
    <source>
        <dbReference type="ARBA" id="ARBA00023136"/>
    </source>
</evidence>
<evidence type="ECO:0000256" key="3">
    <source>
        <dbReference type="ARBA" id="ARBA00022475"/>
    </source>
</evidence>
<dbReference type="InterPro" id="IPR051469">
    <property type="entry name" value="FliN/MopA/SpaO"/>
</dbReference>
<keyword evidence="4 7" id="KW-0145">Chemotaxis</keyword>
<proteinExistence type="inferred from homology"/>
<sequence length="97" mass="9951">MSLDEAVSPPEPAMGLGAILDIPLSVQVVLGGTSMPVANLMKLGRGAVIPLDHRVGQPVDIVVNGRVIARGDMTVIEGDADRLGVTLTEIVGQAGKL</sequence>
<dbReference type="InterPro" id="IPR001172">
    <property type="entry name" value="FliN_T3SS_HrcQb"/>
</dbReference>
<dbReference type="PRINTS" id="PR00956">
    <property type="entry name" value="FLGMOTORFLIN"/>
</dbReference>
<evidence type="ECO:0000313" key="9">
    <source>
        <dbReference type="EMBL" id="RYC32433.1"/>
    </source>
</evidence>
<dbReference type="PANTHER" id="PTHR43484">
    <property type="match status" value="1"/>
</dbReference>
<name>A0A4Q2U6Z9_9HYPH</name>
<dbReference type="GO" id="GO:0006935">
    <property type="term" value="P:chemotaxis"/>
    <property type="evidence" value="ECO:0007669"/>
    <property type="project" value="UniProtKB-KW"/>
</dbReference>
<keyword evidence="10" id="KW-1185">Reference proteome</keyword>
<dbReference type="Proteomes" id="UP000290759">
    <property type="component" value="Unassembled WGS sequence"/>
</dbReference>
<dbReference type="InterPro" id="IPR036429">
    <property type="entry name" value="SpoA-like_sf"/>
</dbReference>
<dbReference type="InterPro" id="IPR012826">
    <property type="entry name" value="FliN"/>
</dbReference>
<feature type="domain" description="Flagellar motor switch protein FliN-like C-terminal" evidence="8">
    <location>
        <begin position="19"/>
        <end position="91"/>
    </location>
</feature>
<dbReference type="OrthoDB" id="9790303at2"/>
<keyword evidence="7" id="KW-0975">Bacterial flagellum</keyword>
<keyword evidence="9" id="KW-0966">Cell projection</keyword>
<dbReference type="Gene3D" id="2.30.330.10">
    <property type="entry name" value="SpoA-like"/>
    <property type="match status" value="1"/>
</dbReference>
<dbReference type="RefSeq" id="WP_129225468.1">
    <property type="nucleotide sequence ID" value="NZ_QYBB01000007.1"/>
</dbReference>
<keyword evidence="6 7" id="KW-0472">Membrane</keyword>
<comment type="subcellular location">
    <subcellularLocation>
        <location evidence="7">Cell membrane</location>
        <topology evidence="7">Peripheral membrane protein</topology>
        <orientation evidence="7">Cytoplasmic side</orientation>
    </subcellularLocation>
    <subcellularLocation>
        <location evidence="7">Bacterial flagellum basal body</location>
    </subcellularLocation>
</comment>
<dbReference type="AlphaFoldDB" id="A0A4Q2U6Z9"/>
<evidence type="ECO:0000256" key="4">
    <source>
        <dbReference type="ARBA" id="ARBA00022500"/>
    </source>
</evidence>
<dbReference type="InterPro" id="IPR001543">
    <property type="entry name" value="FliN-like_C"/>
</dbReference>
<dbReference type="GO" id="GO:0009425">
    <property type="term" value="C:bacterial-type flagellum basal body"/>
    <property type="evidence" value="ECO:0007669"/>
    <property type="project" value="UniProtKB-SubCell"/>
</dbReference>
<evidence type="ECO:0000259" key="8">
    <source>
        <dbReference type="Pfam" id="PF01052"/>
    </source>
</evidence>
<evidence type="ECO:0000256" key="1">
    <source>
        <dbReference type="ARBA" id="ARBA00009226"/>
    </source>
</evidence>
<reference evidence="9 10" key="2">
    <citation type="submission" date="2019-02" db="EMBL/GenBank/DDBJ databases">
        <title>'Lichenibacterium ramalinii' gen. nov. sp. nov., 'Lichenibacterium minor' gen. nov. sp. nov.</title>
        <authorList>
            <person name="Pankratov T."/>
        </authorList>
    </citation>
    <scope>NUCLEOTIDE SEQUENCE [LARGE SCALE GENOMIC DNA]</scope>
    <source>
        <strain evidence="9 10">RmlP026</strain>
    </source>
</reference>
<keyword evidence="3 7" id="KW-1003">Cell membrane</keyword>